<keyword evidence="3" id="KW-1185">Reference proteome</keyword>
<proteinExistence type="predicted"/>
<keyword evidence="1" id="KW-0732">Signal</keyword>
<accession>A0A841P435</accession>
<feature type="signal peptide" evidence="1">
    <location>
        <begin position="1"/>
        <end position="26"/>
    </location>
</feature>
<dbReference type="PROSITE" id="PS51257">
    <property type="entry name" value="PROKAR_LIPOPROTEIN"/>
    <property type="match status" value="1"/>
</dbReference>
<sequence>MKKSAMGAFRSSKNNAFMIVAAVAVAMVSGCQSVDATKTNSVLGKPVVHSLGSKPAVEPVRAMFIAHSSRSEPLVQMTSAARTIERAYAFASPPRIKARTPAPVKASYNPGNGGTFLGNSPYICSPSGFGQRASCRPRYS</sequence>
<dbReference type="AlphaFoldDB" id="A0A841P435"/>
<name>A0A841P435_9HYPH</name>
<dbReference type="Proteomes" id="UP000556329">
    <property type="component" value="Unassembled WGS sequence"/>
</dbReference>
<gene>
    <name evidence="2" type="ORF">HNQ71_000647</name>
</gene>
<reference evidence="2 3" key="1">
    <citation type="submission" date="2020-08" db="EMBL/GenBank/DDBJ databases">
        <title>Genomic Encyclopedia of Type Strains, Phase IV (KMG-IV): sequencing the most valuable type-strain genomes for metagenomic binning, comparative biology and taxonomic classification.</title>
        <authorList>
            <person name="Goeker M."/>
        </authorList>
    </citation>
    <scope>NUCLEOTIDE SEQUENCE [LARGE SCALE GENOMIC DNA]</scope>
    <source>
        <strain evidence="2 3">DSM 100039</strain>
    </source>
</reference>
<protein>
    <recommendedName>
        <fullName evidence="4">Lipoprotein</fullName>
    </recommendedName>
</protein>
<dbReference type="RefSeq" id="WP_246461169.1">
    <property type="nucleotide sequence ID" value="NZ_JACHEF010000001.1"/>
</dbReference>
<dbReference type="EMBL" id="JACHEF010000001">
    <property type="protein sequence ID" value="MBB6408003.1"/>
    <property type="molecule type" value="Genomic_DNA"/>
</dbReference>
<comment type="caution">
    <text evidence="2">The sequence shown here is derived from an EMBL/GenBank/DDBJ whole genome shotgun (WGS) entry which is preliminary data.</text>
</comment>
<evidence type="ECO:0008006" key="4">
    <source>
        <dbReference type="Google" id="ProtNLM"/>
    </source>
</evidence>
<evidence type="ECO:0000313" key="3">
    <source>
        <dbReference type="Proteomes" id="UP000556329"/>
    </source>
</evidence>
<evidence type="ECO:0000256" key="1">
    <source>
        <dbReference type="SAM" id="SignalP"/>
    </source>
</evidence>
<feature type="chain" id="PRO_5032804767" description="Lipoprotein" evidence="1">
    <location>
        <begin position="27"/>
        <end position="140"/>
    </location>
</feature>
<evidence type="ECO:0000313" key="2">
    <source>
        <dbReference type="EMBL" id="MBB6408003.1"/>
    </source>
</evidence>
<organism evidence="2 3">
    <name type="scientific">Mesorhizobium sangaii</name>
    <dbReference type="NCBI Taxonomy" id="505389"/>
    <lineage>
        <taxon>Bacteria</taxon>
        <taxon>Pseudomonadati</taxon>
        <taxon>Pseudomonadota</taxon>
        <taxon>Alphaproteobacteria</taxon>
        <taxon>Hyphomicrobiales</taxon>
        <taxon>Phyllobacteriaceae</taxon>
        <taxon>Mesorhizobium</taxon>
    </lineage>
</organism>